<protein>
    <submittedName>
        <fullName evidence="7">Uncharacterized protein</fullName>
    </submittedName>
</protein>
<keyword evidence="3 6" id="KW-0812">Transmembrane</keyword>
<evidence type="ECO:0000256" key="3">
    <source>
        <dbReference type="ARBA" id="ARBA00022692"/>
    </source>
</evidence>
<dbReference type="EMBL" id="CAMAPF010000018">
    <property type="protein sequence ID" value="CAH9070510.1"/>
    <property type="molecule type" value="Genomic_DNA"/>
</dbReference>
<name>A0AAV0CDC7_9ASTE</name>
<feature type="transmembrane region" description="Helical" evidence="6">
    <location>
        <begin position="246"/>
        <end position="270"/>
    </location>
</feature>
<dbReference type="GO" id="GO:0016020">
    <property type="term" value="C:membrane"/>
    <property type="evidence" value="ECO:0007669"/>
    <property type="project" value="UniProtKB-SubCell"/>
</dbReference>
<gene>
    <name evidence="7" type="ORF">CEPIT_LOCUS3492</name>
</gene>
<dbReference type="GO" id="GO:0009734">
    <property type="term" value="P:auxin-activated signaling pathway"/>
    <property type="evidence" value="ECO:0007669"/>
    <property type="project" value="InterPro"/>
</dbReference>
<sequence>MRRAAAPTTLRLSSNEKEYKILVAGIALLLTLLALITSFPVIYIFSDAVYAKQCDCEDLLHLPKAKYVILLGLAVTVFSLNVVSFAGTTRYAIPRVLVATVPAIVVLVLGLGLLGAHQQEAAKIPGSPAWLRSKMGDGGAWPAIRTCLYEARTCEDLMARTLNLKSDGGIHGEELSSTEAACCRPPPPCEMEFVNTTYWRRPLKETDDNTGGDCNLWDNKESILCFNCDTCKQGYEKSLKGKWREIGSFLTVSSVVIIIVNLLIIMGVAVDERCPS</sequence>
<evidence type="ECO:0000256" key="2">
    <source>
        <dbReference type="ARBA" id="ARBA00006840"/>
    </source>
</evidence>
<dbReference type="Proteomes" id="UP001152523">
    <property type="component" value="Unassembled WGS sequence"/>
</dbReference>
<dbReference type="Pfam" id="PF00335">
    <property type="entry name" value="Tetraspanin"/>
    <property type="match status" value="1"/>
</dbReference>
<comment type="similarity">
    <text evidence="2">Belongs to the tetraspanin (TM4SF) family.</text>
</comment>
<evidence type="ECO:0000256" key="6">
    <source>
        <dbReference type="SAM" id="Phobius"/>
    </source>
</evidence>
<feature type="transmembrane region" description="Helical" evidence="6">
    <location>
        <begin position="67"/>
        <end position="86"/>
    </location>
</feature>
<keyword evidence="4 6" id="KW-1133">Transmembrane helix</keyword>
<evidence type="ECO:0000313" key="7">
    <source>
        <dbReference type="EMBL" id="CAH9070510.1"/>
    </source>
</evidence>
<dbReference type="PANTHER" id="PTHR32191">
    <property type="entry name" value="TETRASPANIN-8-RELATED"/>
    <property type="match status" value="1"/>
</dbReference>
<reference evidence="7" key="1">
    <citation type="submission" date="2022-07" db="EMBL/GenBank/DDBJ databases">
        <authorList>
            <person name="Macas J."/>
            <person name="Novak P."/>
            <person name="Neumann P."/>
        </authorList>
    </citation>
    <scope>NUCLEOTIDE SEQUENCE</scope>
</reference>
<comment type="caution">
    <text evidence="7">The sequence shown here is derived from an EMBL/GenBank/DDBJ whole genome shotgun (WGS) entry which is preliminary data.</text>
</comment>
<evidence type="ECO:0000313" key="8">
    <source>
        <dbReference type="Proteomes" id="UP001152523"/>
    </source>
</evidence>
<dbReference type="AlphaFoldDB" id="A0AAV0CDC7"/>
<accession>A0AAV0CDC7</accession>
<evidence type="ECO:0000256" key="5">
    <source>
        <dbReference type="ARBA" id="ARBA00023136"/>
    </source>
</evidence>
<dbReference type="InterPro" id="IPR044991">
    <property type="entry name" value="TET_plant"/>
</dbReference>
<comment type="subcellular location">
    <subcellularLocation>
        <location evidence="1">Membrane</location>
        <topology evidence="1">Multi-pass membrane protein</topology>
    </subcellularLocation>
</comment>
<keyword evidence="5 6" id="KW-0472">Membrane</keyword>
<proteinExistence type="inferred from homology"/>
<feature type="transmembrane region" description="Helical" evidence="6">
    <location>
        <begin position="92"/>
        <end position="114"/>
    </location>
</feature>
<dbReference type="InterPro" id="IPR018499">
    <property type="entry name" value="Tetraspanin/Peripherin"/>
</dbReference>
<organism evidence="7 8">
    <name type="scientific">Cuscuta epithymum</name>
    <dbReference type="NCBI Taxonomy" id="186058"/>
    <lineage>
        <taxon>Eukaryota</taxon>
        <taxon>Viridiplantae</taxon>
        <taxon>Streptophyta</taxon>
        <taxon>Embryophyta</taxon>
        <taxon>Tracheophyta</taxon>
        <taxon>Spermatophyta</taxon>
        <taxon>Magnoliopsida</taxon>
        <taxon>eudicotyledons</taxon>
        <taxon>Gunneridae</taxon>
        <taxon>Pentapetalae</taxon>
        <taxon>asterids</taxon>
        <taxon>lamiids</taxon>
        <taxon>Solanales</taxon>
        <taxon>Convolvulaceae</taxon>
        <taxon>Cuscuteae</taxon>
        <taxon>Cuscuta</taxon>
        <taxon>Cuscuta subgen. Cuscuta</taxon>
    </lineage>
</organism>
<evidence type="ECO:0000256" key="4">
    <source>
        <dbReference type="ARBA" id="ARBA00022989"/>
    </source>
</evidence>
<feature type="transmembrane region" description="Helical" evidence="6">
    <location>
        <begin position="21"/>
        <end position="46"/>
    </location>
</feature>
<keyword evidence="8" id="KW-1185">Reference proteome</keyword>
<evidence type="ECO:0000256" key="1">
    <source>
        <dbReference type="ARBA" id="ARBA00004141"/>
    </source>
</evidence>